<keyword evidence="14" id="KW-1185">Reference proteome</keyword>
<dbReference type="InterPro" id="IPR002942">
    <property type="entry name" value="S4_RNA-bd"/>
</dbReference>
<dbReference type="SMART" id="SM00363">
    <property type="entry name" value="S4"/>
    <property type="match status" value="1"/>
</dbReference>
<accession>A0A1E7WF38</accession>
<evidence type="ECO:0000313" key="14">
    <source>
        <dbReference type="Proteomes" id="UP000175989"/>
    </source>
</evidence>
<dbReference type="GO" id="GO:0160138">
    <property type="term" value="F:23S rRNA pseudouridine(2604) synthase activity"/>
    <property type="evidence" value="ECO:0007669"/>
    <property type="project" value="UniProtKB-EC"/>
</dbReference>
<protein>
    <recommendedName>
        <fullName evidence="5">Dual-specificity RNA pseudouridine synthase RluF</fullName>
        <ecNumber evidence="4">5.4.99.21</ecNumber>
    </recommendedName>
    <alternativeName>
        <fullName evidence="7">23S rRNA pseudouridine(2604) synthase</fullName>
    </alternativeName>
    <alternativeName>
        <fullName evidence="9">Ribosomal large subunit pseudouridine synthase F</fullName>
    </alternativeName>
    <alternativeName>
        <fullName evidence="8">rRNA pseudouridylate synthase F</fullName>
    </alternativeName>
    <alternativeName>
        <fullName evidence="10">rRNA-uridine isomerase F</fullName>
    </alternativeName>
    <alternativeName>
        <fullName evidence="6">tRNA(Tyr) pseudouridine(35) synthase</fullName>
    </alternativeName>
</protein>
<evidence type="ECO:0000256" key="6">
    <source>
        <dbReference type="ARBA" id="ARBA00041420"/>
    </source>
</evidence>
<dbReference type="SUPFAM" id="SSF55120">
    <property type="entry name" value="Pseudouridine synthase"/>
    <property type="match status" value="1"/>
</dbReference>
<keyword evidence="11" id="KW-0694">RNA-binding</keyword>
<dbReference type="CDD" id="cd00165">
    <property type="entry name" value="S4"/>
    <property type="match status" value="1"/>
</dbReference>
<dbReference type="PROSITE" id="PS50889">
    <property type="entry name" value="S4"/>
    <property type="match status" value="1"/>
</dbReference>
<evidence type="ECO:0000256" key="8">
    <source>
        <dbReference type="ARBA" id="ARBA00042843"/>
    </source>
</evidence>
<dbReference type="EC" id="5.4.99.21" evidence="4"/>
<evidence type="ECO:0000256" key="1">
    <source>
        <dbReference type="ARBA" id="ARBA00023235"/>
    </source>
</evidence>
<dbReference type="Pfam" id="PF01479">
    <property type="entry name" value="S4"/>
    <property type="match status" value="1"/>
</dbReference>
<dbReference type="GO" id="GO:0006396">
    <property type="term" value="P:RNA processing"/>
    <property type="evidence" value="ECO:0007669"/>
    <property type="project" value="UniProtKB-ARBA"/>
</dbReference>
<evidence type="ECO:0000256" key="11">
    <source>
        <dbReference type="PROSITE-ProRule" id="PRU00182"/>
    </source>
</evidence>
<dbReference type="Proteomes" id="UP000175989">
    <property type="component" value="Unassembled WGS sequence"/>
</dbReference>
<evidence type="ECO:0000256" key="9">
    <source>
        <dbReference type="ARBA" id="ARBA00042890"/>
    </source>
</evidence>
<proteinExistence type="predicted"/>
<dbReference type="RefSeq" id="WP_070249995.1">
    <property type="nucleotide sequence ID" value="NZ_LROM01000103.1"/>
</dbReference>
<comment type="catalytic activity">
    <reaction evidence="2">
        <text>uridine(35) in tRNA(Tyr) = pseudouridine(35) in tRNA(Tyr)</text>
        <dbReference type="Rhea" id="RHEA:60556"/>
        <dbReference type="Rhea" id="RHEA-COMP:15607"/>
        <dbReference type="Rhea" id="RHEA-COMP:15608"/>
        <dbReference type="ChEBI" id="CHEBI:65314"/>
        <dbReference type="ChEBI" id="CHEBI:65315"/>
    </reaction>
</comment>
<name>A0A1E7WF38_9BURK</name>
<comment type="catalytic activity">
    <reaction evidence="3">
        <text>uridine(2604) in 23S rRNA = pseudouridine(2604) in 23S rRNA</text>
        <dbReference type="Rhea" id="RHEA:38875"/>
        <dbReference type="Rhea" id="RHEA-COMP:10093"/>
        <dbReference type="Rhea" id="RHEA-COMP:10094"/>
        <dbReference type="ChEBI" id="CHEBI:65314"/>
        <dbReference type="ChEBI" id="CHEBI:65315"/>
        <dbReference type="EC" id="5.4.99.21"/>
    </reaction>
</comment>
<feature type="domain" description="RNA-binding S4" evidence="12">
    <location>
        <begin position="12"/>
        <end position="75"/>
    </location>
</feature>
<evidence type="ECO:0000256" key="7">
    <source>
        <dbReference type="ARBA" id="ARBA00041697"/>
    </source>
</evidence>
<dbReference type="SUPFAM" id="SSF55174">
    <property type="entry name" value="Alpha-L RNA-binding motif"/>
    <property type="match status" value="1"/>
</dbReference>
<organism evidence="13 14">
    <name type="scientific">Duganella phyllosphaerae</name>
    <dbReference type="NCBI Taxonomy" id="762836"/>
    <lineage>
        <taxon>Bacteria</taxon>
        <taxon>Pseudomonadati</taxon>
        <taxon>Pseudomonadota</taxon>
        <taxon>Betaproteobacteria</taxon>
        <taxon>Burkholderiales</taxon>
        <taxon>Oxalobacteraceae</taxon>
        <taxon>Telluria group</taxon>
        <taxon>Duganella</taxon>
    </lineage>
</organism>
<dbReference type="OrthoDB" id="9807213at2"/>
<gene>
    <name evidence="13" type="primary">rluF</name>
    <name evidence="13" type="ORF">DUPY_37380</name>
</gene>
<comment type="caution">
    <text evidence="13">The sequence shown here is derived from an EMBL/GenBank/DDBJ whole genome shotgun (WGS) entry which is preliminary data.</text>
</comment>
<evidence type="ECO:0000256" key="4">
    <source>
        <dbReference type="ARBA" id="ARBA00038922"/>
    </source>
</evidence>
<dbReference type="EMBL" id="LROM01000103">
    <property type="protein sequence ID" value="OEZ96993.1"/>
    <property type="molecule type" value="Genomic_DNA"/>
</dbReference>
<dbReference type="Gene3D" id="3.30.70.1560">
    <property type="entry name" value="Alpha-L RNA-binding motif"/>
    <property type="match status" value="1"/>
</dbReference>
<evidence type="ECO:0000256" key="2">
    <source>
        <dbReference type="ARBA" id="ARBA00036390"/>
    </source>
</evidence>
<dbReference type="CDD" id="cd02555">
    <property type="entry name" value="PSSA_1"/>
    <property type="match status" value="1"/>
</dbReference>
<evidence type="ECO:0000256" key="10">
    <source>
        <dbReference type="ARBA" id="ARBA00043147"/>
    </source>
</evidence>
<dbReference type="PATRIC" id="fig|762836.4.peg.3856"/>
<dbReference type="InterPro" id="IPR020103">
    <property type="entry name" value="PsdUridine_synth_cat_dom_sf"/>
</dbReference>
<dbReference type="Gene3D" id="3.30.70.580">
    <property type="entry name" value="Pseudouridine synthase I, catalytic domain, N-terminal subdomain"/>
    <property type="match status" value="1"/>
</dbReference>
<dbReference type="InterPro" id="IPR050343">
    <property type="entry name" value="RsuA_PseudoU_synthase"/>
</dbReference>
<dbReference type="AlphaFoldDB" id="A0A1E7WF38"/>
<evidence type="ECO:0000256" key="3">
    <source>
        <dbReference type="ARBA" id="ARBA00036535"/>
    </source>
</evidence>
<dbReference type="Gene3D" id="3.10.290.10">
    <property type="entry name" value="RNA-binding S4 domain"/>
    <property type="match status" value="1"/>
</dbReference>
<keyword evidence="1 13" id="KW-0413">Isomerase</keyword>
<dbReference type="InterPro" id="IPR020094">
    <property type="entry name" value="TruA/RsuA/RluB/E/F_N"/>
</dbReference>
<dbReference type="GO" id="GO:0001522">
    <property type="term" value="P:pseudouridine synthesis"/>
    <property type="evidence" value="ECO:0007669"/>
    <property type="project" value="InterPro"/>
</dbReference>
<dbReference type="InterPro" id="IPR036986">
    <property type="entry name" value="S4_RNA-bd_sf"/>
</dbReference>
<evidence type="ECO:0000256" key="5">
    <source>
        <dbReference type="ARBA" id="ARBA00039989"/>
    </source>
</evidence>
<sequence length="249" mass="27553">MNTPDKDNDNTVRLAKRLAEERPCSRREAEVYIEGGYVSVDGVLVEDAGARVTAEQQITVADDATLLEIVPVTLLLHKPAGVNGGVGKDGQQALHLLQPASLTRTAPAQRVLKRHFANLTLTTPLETKASGLLIFTQDFRVTRKLVDDSSKIEEEIIVEVGGQIRDNGLALLNHGLPFNGKPLPPIKVSWQNENRLRFAVKAPKPGQIEHMCKMVGLEVVSMKRIRIGRIAMSSLPAGEWRYLQDHERF</sequence>
<dbReference type="PANTHER" id="PTHR47683">
    <property type="entry name" value="PSEUDOURIDINE SYNTHASE FAMILY PROTEIN-RELATED"/>
    <property type="match status" value="1"/>
</dbReference>
<evidence type="ECO:0000313" key="13">
    <source>
        <dbReference type="EMBL" id="OEZ96993.1"/>
    </source>
</evidence>
<dbReference type="GO" id="GO:0003723">
    <property type="term" value="F:RNA binding"/>
    <property type="evidence" value="ECO:0007669"/>
    <property type="project" value="UniProtKB-KW"/>
</dbReference>
<dbReference type="InterPro" id="IPR042092">
    <property type="entry name" value="PsdUridine_s_RsuA/RluB/E/F_cat"/>
</dbReference>
<evidence type="ECO:0000259" key="12">
    <source>
        <dbReference type="SMART" id="SM00363"/>
    </source>
</evidence>
<reference evidence="14" key="1">
    <citation type="journal article" date="2016" name="Front. Microbiol.">
        <title>Molecular Keys to the Janthinobacterium and Duganella spp. Interaction with the Plant Pathogen Fusarium graminearum.</title>
        <authorList>
            <person name="Haack F.S."/>
            <person name="Poehlein A."/>
            <person name="Kroger C."/>
            <person name="Voigt C.A."/>
            <person name="Piepenbring M."/>
            <person name="Bode H.B."/>
            <person name="Daniel R."/>
            <person name="Schafer W."/>
            <person name="Streit W.R."/>
        </authorList>
    </citation>
    <scope>NUCLEOTIDE SEQUENCE [LARGE SCALE GENOMIC DNA]</scope>
    <source>
        <strain evidence="14">T54</strain>
    </source>
</reference>
<dbReference type="PANTHER" id="PTHR47683:SF2">
    <property type="entry name" value="RNA-BINDING S4 DOMAIN-CONTAINING PROTEIN"/>
    <property type="match status" value="1"/>
</dbReference>